<dbReference type="SUPFAM" id="SSF56601">
    <property type="entry name" value="beta-lactamase/transpeptidase-like"/>
    <property type="match status" value="1"/>
</dbReference>
<evidence type="ECO:0000256" key="9">
    <source>
        <dbReference type="SAM" id="MobiDB-lite"/>
    </source>
</evidence>
<dbReference type="Gene3D" id="3.30.10.20">
    <property type="match status" value="1"/>
</dbReference>
<dbReference type="PANTHER" id="PTHR32282:SF33">
    <property type="entry name" value="PEPTIDOGLYCAN GLYCOSYLTRANSFERASE"/>
    <property type="match status" value="1"/>
</dbReference>
<evidence type="ECO:0000256" key="3">
    <source>
        <dbReference type="ARBA" id="ARBA00022676"/>
    </source>
</evidence>
<feature type="compositionally biased region" description="Pro residues" evidence="9">
    <location>
        <begin position="778"/>
        <end position="796"/>
    </location>
</feature>
<dbReference type="Proteomes" id="UP001382727">
    <property type="component" value="Chromosome"/>
</dbReference>
<feature type="region of interest" description="Disordered" evidence="9">
    <location>
        <begin position="776"/>
        <end position="839"/>
    </location>
</feature>
<keyword evidence="6" id="KW-0511">Multifunctional enzyme</keyword>
<keyword evidence="12" id="KW-1185">Reference proteome</keyword>
<feature type="compositionally biased region" description="Low complexity" evidence="9">
    <location>
        <begin position="810"/>
        <end position="822"/>
    </location>
</feature>
<dbReference type="InterPro" id="IPR036950">
    <property type="entry name" value="PBP_transglycosylase"/>
</dbReference>
<dbReference type="PANTHER" id="PTHR32282">
    <property type="entry name" value="BINDING PROTEIN TRANSPEPTIDASE, PUTATIVE-RELATED"/>
    <property type="match status" value="1"/>
</dbReference>
<proteinExistence type="predicted"/>
<dbReference type="RefSeq" id="WP_338748671.1">
    <property type="nucleotide sequence ID" value="NZ_CP144913.1"/>
</dbReference>
<evidence type="ECO:0000256" key="8">
    <source>
        <dbReference type="ARBA" id="ARBA00049902"/>
    </source>
</evidence>
<evidence type="ECO:0000256" key="6">
    <source>
        <dbReference type="ARBA" id="ARBA00023268"/>
    </source>
</evidence>
<keyword evidence="4" id="KW-0808">Transferase</keyword>
<evidence type="ECO:0000313" key="11">
    <source>
        <dbReference type="EMBL" id="WXB75901.1"/>
    </source>
</evidence>
<evidence type="ECO:0000256" key="1">
    <source>
        <dbReference type="ARBA" id="ARBA00022645"/>
    </source>
</evidence>
<dbReference type="CDD" id="cd06577">
    <property type="entry name" value="PASTA_pknB"/>
    <property type="match status" value="1"/>
</dbReference>
<dbReference type="InterPro" id="IPR050396">
    <property type="entry name" value="Glycosyltr_51/Transpeptidase"/>
</dbReference>
<dbReference type="InterPro" id="IPR023346">
    <property type="entry name" value="Lysozyme-like_dom_sf"/>
</dbReference>
<comment type="catalytic activity">
    <reaction evidence="8">
        <text>[GlcNAc-(1-&gt;4)-Mur2Ac(oyl-L-Ala-gamma-D-Glu-L-Lys-D-Ala-D-Ala)](n)-di-trans,octa-cis-undecaprenyl diphosphate + beta-D-GlcNAc-(1-&gt;4)-Mur2Ac(oyl-L-Ala-gamma-D-Glu-L-Lys-D-Ala-D-Ala)-di-trans,octa-cis-undecaprenyl diphosphate = [GlcNAc-(1-&gt;4)-Mur2Ac(oyl-L-Ala-gamma-D-Glu-L-Lys-D-Ala-D-Ala)](n+1)-di-trans,octa-cis-undecaprenyl diphosphate + di-trans,octa-cis-undecaprenyl diphosphate + H(+)</text>
        <dbReference type="Rhea" id="RHEA:23708"/>
        <dbReference type="Rhea" id="RHEA-COMP:9602"/>
        <dbReference type="Rhea" id="RHEA-COMP:9603"/>
        <dbReference type="ChEBI" id="CHEBI:15378"/>
        <dbReference type="ChEBI" id="CHEBI:58405"/>
        <dbReference type="ChEBI" id="CHEBI:60033"/>
        <dbReference type="ChEBI" id="CHEBI:78435"/>
        <dbReference type="EC" id="2.4.99.28"/>
    </reaction>
</comment>
<dbReference type="Gene3D" id="1.10.3810.10">
    <property type="entry name" value="Biosynthetic peptidoglycan transglycosylase-like"/>
    <property type="match status" value="1"/>
</dbReference>
<accession>A0ABZ2MFS3</accession>
<dbReference type="Pfam" id="PF00905">
    <property type="entry name" value="Transpeptidase"/>
    <property type="match status" value="1"/>
</dbReference>
<dbReference type="SUPFAM" id="SSF53955">
    <property type="entry name" value="Lysozyme-like"/>
    <property type="match status" value="1"/>
</dbReference>
<dbReference type="InterPro" id="IPR012338">
    <property type="entry name" value="Beta-lactam/transpept-like"/>
</dbReference>
<evidence type="ECO:0000259" key="10">
    <source>
        <dbReference type="PROSITE" id="PS51178"/>
    </source>
</evidence>
<sequence length="839" mass="88617">MSASPMPHLARLLGAFVAVAVGMGLVGAGLVIPFAAASGNAAKATAQGFNSLDDEFTANPLAEQSKIFSADDKLLATPYDANRIVVPLDQIAPVMRKAQLAIEDSRFYEHGGIDVRGTSRALVSNLTSQETQGGSSITQQYVKMMLVEKAARNDNREGVAAATEQTYARKLQELKYALNVEKTHTKKQILASYLNLAYYGDQAYGVEAASLHFFSKHAKDLDLAEAATLAGVVQSPSRLNARTNTEEVQERRDVVIDRMVELGWATQEEGEEAKAKDLADLLTIRQNEGGTCSKAADPYFCNYVISYLKQMPELGPNPDARMQTVNTAGLRIETTLRRDWQKSLKEDLTDKVPNGSDRFGAAGAVVEPGTGKVRAIAQTSKYKVGMEQATTQYSEQAWSIPAQYGGTNGFAIGSTAKMYALVAALEKGMPMTATVDAPSAGIKNPHHFDPDDFQDGCSTSAPTWAVSNDYQVGGTLTLAEITKKSINTGFAQLASEVGSCKIPKVMAKMGLTDGYGLPYGLARAGGEKIKGKYAISNLVLGSDSTSPLQLASSYATLAADGKYCPPTPIESITRADGSKMKIDPPKCKQVIDKGVARGVTELLRGPLEAGGTAAGQDLDGGRDAAGKTGTTDNHKQSWFAGYTPQLSTAIWVGSPITEYEMDNVTIGGQFYSSVFGSTIAAPIWNDIMNTASKGMKKKEFAKPGKQIVKGDVRDIPDVVGKGPTQAKEALEAAGFKAKEGGYVNSNQQAGAIAYTDPRDEALKGATVTMYISSGVAPYTPPPPEPSTPAPAPPPPSTTSSPTPASPPSASPATNANASANANADKDKDKPSSTGSPSED</sequence>
<evidence type="ECO:0000256" key="7">
    <source>
        <dbReference type="ARBA" id="ARBA00034000"/>
    </source>
</evidence>
<dbReference type="Gene3D" id="3.40.710.10">
    <property type="entry name" value="DD-peptidase/beta-lactamase superfamily"/>
    <property type="match status" value="1"/>
</dbReference>
<keyword evidence="2" id="KW-0645">Protease</keyword>
<evidence type="ECO:0000256" key="4">
    <source>
        <dbReference type="ARBA" id="ARBA00022679"/>
    </source>
</evidence>
<dbReference type="SMART" id="SM00740">
    <property type="entry name" value="PASTA"/>
    <property type="match status" value="1"/>
</dbReference>
<keyword evidence="5" id="KW-0378">Hydrolase</keyword>
<name>A0ABZ2MFS3_9MICO</name>
<feature type="domain" description="PASTA" evidence="10">
    <location>
        <begin position="709"/>
        <end position="773"/>
    </location>
</feature>
<dbReference type="EMBL" id="CP144913">
    <property type="protein sequence ID" value="WXB75901.1"/>
    <property type="molecule type" value="Genomic_DNA"/>
</dbReference>
<dbReference type="Pfam" id="PF03793">
    <property type="entry name" value="PASTA"/>
    <property type="match status" value="1"/>
</dbReference>
<organism evidence="11 12">
    <name type="scientific">Janibacter alittae</name>
    <dbReference type="NCBI Taxonomy" id="3115209"/>
    <lineage>
        <taxon>Bacteria</taxon>
        <taxon>Bacillati</taxon>
        <taxon>Actinomycetota</taxon>
        <taxon>Actinomycetes</taxon>
        <taxon>Micrococcales</taxon>
        <taxon>Intrasporangiaceae</taxon>
        <taxon>Janibacter</taxon>
    </lineage>
</organism>
<protein>
    <submittedName>
        <fullName evidence="11">Transglycosylase domain-containing protein</fullName>
    </submittedName>
</protein>
<dbReference type="InterPro" id="IPR001460">
    <property type="entry name" value="PCN-bd_Tpept"/>
</dbReference>
<evidence type="ECO:0000256" key="5">
    <source>
        <dbReference type="ARBA" id="ARBA00022801"/>
    </source>
</evidence>
<comment type="catalytic activity">
    <reaction evidence="7">
        <text>Preferential cleavage: (Ac)2-L-Lys-D-Ala-|-D-Ala. Also transpeptidation of peptidyl-alanyl moieties that are N-acyl substituents of D-alanine.</text>
        <dbReference type="EC" id="3.4.16.4"/>
    </reaction>
</comment>
<dbReference type="InterPro" id="IPR005543">
    <property type="entry name" value="PASTA_dom"/>
</dbReference>
<evidence type="ECO:0000256" key="2">
    <source>
        <dbReference type="ARBA" id="ARBA00022670"/>
    </source>
</evidence>
<gene>
    <name evidence="11" type="ORF">V1351_13240</name>
</gene>
<dbReference type="InterPro" id="IPR001264">
    <property type="entry name" value="Glyco_trans_51"/>
</dbReference>
<dbReference type="Pfam" id="PF00912">
    <property type="entry name" value="Transgly"/>
    <property type="match status" value="1"/>
</dbReference>
<feature type="region of interest" description="Disordered" evidence="9">
    <location>
        <begin position="610"/>
        <end position="636"/>
    </location>
</feature>
<evidence type="ECO:0000313" key="12">
    <source>
        <dbReference type="Proteomes" id="UP001382727"/>
    </source>
</evidence>
<dbReference type="PROSITE" id="PS51178">
    <property type="entry name" value="PASTA"/>
    <property type="match status" value="1"/>
</dbReference>
<keyword evidence="3" id="KW-0328">Glycosyltransferase</keyword>
<keyword evidence="1" id="KW-0121">Carboxypeptidase</keyword>
<reference evidence="11 12" key="1">
    <citation type="submission" date="2024-02" db="EMBL/GenBank/DDBJ databases">
        <title>Janibacter sp. nov., isolated from gut of marine sandworm.</title>
        <authorList>
            <person name="Kim B."/>
            <person name="Jun M.O."/>
            <person name="Shin N.-R."/>
        </authorList>
    </citation>
    <scope>NUCLEOTIDE SEQUENCE [LARGE SCALE GENOMIC DNA]</scope>
    <source>
        <strain evidence="11 12">A1S7</strain>
    </source>
</reference>